<dbReference type="AlphaFoldDB" id="A0A0N4XML1"/>
<reference evidence="2 3" key="2">
    <citation type="submission" date="2018-11" db="EMBL/GenBank/DDBJ databases">
        <authorList>
            <consortium name="Pathogen Informatics"/>
        </authorList>
    </citation>
    <scope>NUCLEOTIDE SEQUENCE [LARGE SCALE GENOMIC DNA]</scope>
</reference>
<feature type="region of interest" description="Disordered" evidence="1">
    <location>
        <begin position="134"/>
        <end position="163"/>
    </location>
</feature>
<evidence type="ECO:0000313" key="2">
    <source>
        <dbReference type="EMBL" id="VDL67353.1"/>
    </source>
</evidence>
<reference evidence="4" key="1">
    <citation type="submission" date="2017-02" db="UniProtKB">
        <authorList>
            <consortium name="WormBaseParasite"/>
        </authorList>
    </citation>
    <scope>IDENTIFICATION</scope>
</reference>
<protein>
    <submittedName>
        <fullName evidence="2 4">Uncharacterized protein</fullName>
    </submittedName>
</protein>
<feature type="region of interest" description="Disordered" evidence="1">
    <location>
        <begin position="66"/>
        <end position="100"/>
    </location>
</feature>
<keyword evidence="3" id="KW-1185">Reference proteome</keyword>
<evidence type="ECO:0000313" key="3">
    <source>
        <dbReference type="Proteomes" id="UP000271162"/>
    </source>
</evidence>
<proteinExistence type="predicted"/>
<organism evidence="4">
    <name type="scientific">Nippostrongylus brasiliensis</name>
    <name type="common">Rat hookworm</name>
    <dbReference type="NCBI Taxonomy" id="27835"/>
    <lineage>
        <taxon>Eukaryota</taxon>
        <taxon>Metazoa</taxon>
        <taxon>Ecdysozoa</taxon>
        <taxon>Nematoda</taxon>
        <taxon>Chromadorea</taxon>
        <taxon>Rhabditida</taxon>
        <taxon>Rhabditina</taxon>
        <taxon>Rhabditomorpha</taxon>
        <taxon>Strongyloidea</taxon>
        <taxon>Heligmosomidae</taxon>
        <taxon>Nippostrongylus</taxon>
    </lineage>
</organism>
<gene>
    <name evidence="2" type="ORF">NBR_LOCUS3764</name>
</gene>
<dbReference type="WBParaSite" id="NBR_0000376301-mRNA-1">
    <property type="protein sequence ID" value="NBR_0000376301-mRNA-1"/>
    <property type="gene ID" value="NBR_0000376301"/>
</dbReference>
<dbReference type="EMBL" id="UYSL01006053">
    <property type="protein sequence ID" value="VDL67353.1"/>
    <property type="molecule type" value="Genomic_DNA"/>
</dbReference>
<accession>A0A0N4XML1</accession>
<dbReference type="STRING" id="27835.A0A0N4XML1"/>
<name>A0A0N4XML1_NIPBR</name>
<evidence type="ECO:0000313" key="4">
    <source>
        <dbReference type="WBParaSite" id="NBR_0000376301-mRNA-1"/>
    </source>
</evidence>
<evidence type="ECO:0000256" key="1">
    <source>
        <dbReference type="SAM" id="MobiDB-lite"/>
    </source>
</evidence>
<sequence>MDTDVANGASDPTASGTALLSRKGLFGKSGVLNQNLDQSIAVNQDSAKMEQPSVDDTEQPTAAFSVTVPEHSESERTAELTEESQKTIAANGSGDARQLKVAPDVYSEKDATIEEQAVEGDDLHVANESVNVKEYVAGGEASDAKCADEPDDTAANPPQPSSH</sequence>
<feature type="compositionally biased region" description="Basic and acidic residues" evidence="1">
    <location>
        <begin position="70"/>
        <end position="85"/>
    </location>
</feature>
<dbReference type="Proteomes" id="UP000271162">
    <property type="component" value="Unassembled WGS sequence"/>
</dbReference>